<name>A0A811R103_9POAL</name>
<dbReference type="InterPro" id="IPR040892">
    <property type="entry name" value="RPN1_N"/>
</dbReference>
<evidence type="ECO:0000313" key="2">
    <source>
        <dbReference type="EMBL" id="CAD6262784.1"/>
    </source>
</evidence>
<feature type="domain" description="RPN1 N-terminal" evidence="1">
    <location>
        <begin position="35"/>
        <end position="108"/>
    </location>
</feature>
<gene>
    <name evidence="2" type="ORF">NCGR_LOCUS46117</name>
</gene>
<evidence type="ECO:0000313" key="3">
    <source>
        <dbReference type="Proteomes" id="UP000604825"/>
    </source>
</evidence>
<evidence type="ECO:0000259" key="1">
    <source>
        <dbReference type="Pfam" id="PF17781"/>
    </source>
</evidence>
<proteinExistence type="predicted"/>
<reference evidence="2" key="1">
    <citation type="submission" date="2020-10" db="EMBL/GenBank/DDBJ databases">
        <authorList>
            <person name="Han B."/>
            <person name="Lu T."/>
            <person name="Zhao Q."/>
            <person name="Huang X."/>
            <person name="Zhao Y."/>
        </authorList>
    </citation>
    <scope>NUCLEOTIDE SEQUENCE</scope>
</reference>
<dbReference type="OrthoDB" id="1721204at2759"/>
<comment type="caution">
    <text evidence="2">The sequence shown here is derived from an EMBL/GenBank/DDBJ whole genome shotgun (WGS) entry which is preliminary data.</text>
</comment>
<dbReference type="Proteomes" id="UP000604825">
    <property type="component" value="Unassembled WGS sequence"/>
</dbReference>
<keyword evidence="3" id="KW-1185">Reference proteome</keyword>
<protein>
    <recommendedName>
        <fullName evidence="1">RPN1 N-terminal domain-containing protein</fullName>
    </recommendedName>
</protein>
<dbReference type="AlphaFoldDB" id="A0A811R103"/>
<sequence length="123" mass="13982">MEIPEVYLSVLASHEVLLASQICLSPVQVYVVVLQEIRSAMSSMTWVLKPLKFLFSHFGTLKSYFETIPEYDLKKCVNTLDHPASKYMADIPSVLALTMSIEGERECVFAIVLFLLPFARFFV</sequence>
<dbReference type="EMBL" id="CAJGYO010000012">
    <property type="protein sequence ID" value="CAD6262784.1"/>
    <property type="molecule type" value="Genomic_DNA"/>
</dbReference>
<dbReference type="Pfam" id="PF17781">
    <property type="entry name" value="RPN1_RPN2_N"/>
    <property type="match status" value="1"/>
</dbReference>
<organism evidence="2 3">
    <name type="scientific">Miscanthus lutarioriparius</name>
    <dbReference type="NCBI Taxonomy" id="422564"/>
    <lineage>
        <taxon>Eukaryota</taxon>
        <taxon>Viridiplantae</taxon>
        <taxon>Streptophyta</taxon>
        <taxon>Embryophyta</taxon>
        <taxon>Tracheophyta</taxon>
        <taxon>Spermatophyta</taxon>
        <taxon>Magnoliopsida</taxon>
        <taxon>Liliopsida</taxon>
        <taxon>Poales</taxon>
        <taxon>Poaceae</taxon>
        <taxon>PACMAD clade</taxon>
        <taxon>Panicoideae</taxon>
        <taxon>Andropogonodae</taxon>
        <taxon>Andropogoneae</taxon>
        <taxon>Saccharinae</taxon>
        <taxon>Miscanthus</taxon>
    </lineage>
</organism>
<accession>A0A811R103</accession>